<dbReference type="Proteomes" id="UP000192074">
    <property type="component" value="Unassembled WGS sequence"/>
</dbReference>
<proteinExistence type="predicted"/>
<gene>
    <name evidence="1" type="ORF">AGR4A_Cc190080</name>
</gene>
<dbReference type="EMBL" id="FCNL01000011">
    <property type="protein sequence ID" value="CVI15324.1"/>
    <property type="molecule type" value="Genomic_DNA"/>
</dbReference>
<protein>
    <submittedName>
        <fullName evidence="1">Uncharacterized protein</fullName>
    </submittedName>
</protein>
<name>A0A822UZ43_AGRTU</name>
<reference evidence="1 2" key="1">
    <citation type="submission" date="2016-01" db="EMBL/GenBank/DDBJ databases">
        <authorList>
            <person name="Regsiter A."/>
            <person name="william w."/>
        </authorList>
    </citation>
    <scope>NUCLEOTIDE SEQUENCE [LARGE SCALE GENOMIC DNA]</scope>
    <source>
        <strain evidence="1 2">B6</strain>
    </source>
</reference>
<comment type="caution">
    <text evidence="1">The sequence shown here is derived from an EMBL/GenBank/DDBJ whole genome shotgun (WGS) entry which is preliminary data.</text>
</comment>
<evidence type="ECO:0000313" key="2">
    <source>
        <dbReference type="Proteomes" id="UP000192074"/>
    </source>
</evidence>
<evidence type="ECO:0000313" key="1">
    <source>
        <dbReference type="EMBL" id="CVI15324.1"/>
    </source>
</evidence>
<dbReference type="AlphaFoldDB" id="A0A822UZ43"/>
<dbReference type="RefSeq" id="WP_060723247.1">
    <property type="nucleotide sequence ID" value="NZ_LMVK01000004.1"/>
</dbReference>
<sequence length="132" mass="14623">MADLTKYADLIERLEKVTGPDRGIDRDIAEHIVGTKYRSTQRGREWLEDSHGGVETWTRYPVPYTASIDAAIALIEKILPGSELEITNLYGVARVTLHDVENSFHGSDPCNRINTALLIALFRTLEAKAGAA</sequence>
<accession>A0A822UZ43</accession>
<organism evidence="1 2">
    <name type="scientific">Agrobacterium tumefaciens str. B6</name>
    <dbReference type="NCBI Taxonomy" id="1183423"/>
    <lineage>
        <taxon>Bacteria</taxon>
        <taxon>Pseudomonadati</taxon>
        <taxon>Pseudomonadota</taxon>
        <taxon>Alphaproteobacteria</taxon>
        <taxon>Hyphomicrobiales</taxon>
        <taxon>Rhizobiaceae</taxon>
        <taxon>Rhizobium/Agrobacterium group</taxon>
        <taxon>Agrobacterium</taxon>
        <taxon>Agrobacterium tumefaciens complex</taxon>
    </lineage>
</organism>